<evidence type="ECO:0000313" key="2">
    <source>
        <dbReference type="Proteomes" id="UP000078284"/>
    </source>
</evidence>
<organism evidence="1 2">
    <name type="scientific">Arabidopsis thaliana</name>
    <name type="common">Mouse-ear cress</name>
    <dbReference type="NCBI Taxonomy" id="3702"/>
    <lineage>
        <taxon>Eukaryota</taxon>
        <taxon>Viridiplantae</taxon>
        <taxon>Streptophyta</taxon>
        <taxon>Embryophyta</taxon>
        <taxon>Tracheophyta</taxon>
        <taxon>Spermatophyta</taxon>
        <taxon>Magnoliopsida</taxon>
        <taxon>eudicotyledons</taxon>
        <taxon>Gunneridae</taxon>
        <taxon>Pentapetalae</taxon>
        <taxon>rosids</taxon>
        <taxon>malvids</taxon>
        <taxon>Brassicales</taxon>
        <taxon>Brassicaceae</taxon>
        <taxon>Camelineae</taxon>
        <taxon>Arabidopsis</taxon>
    </lineage>
</organism>
<accession>A0A178WAA3</accession>
<gene>
    <name evidence="1" type="ordered locus">AXX17_At1g34100</name>
</gene>
<sequence>MHLKQRNLEGRASALLIPIHLVWCHTPHPSQANILSPSSSFVPHLQSTFQLSTPLSMRYLRSPCFEHLPLIRMTPFVPTRNFRVIESSIEP</sequence>
<dbReference type="AlphaFoldDB" id="A0A178WAA3"/>
<name>A0A178WAA3_ARATH</name>
<dbReference type="Proteomes" id="UP000078284">
    <property type="component" value="Chromosome 1"/>
</dbReference>
<protein>
    <submittedName>
        <fullName evidence="1">Uncharacterized protein</fullName>
    </submittedName>
</protein>
<dbReference type="EMBL" id="LUHQ01000001">
    <property type="protein sequence ID" value="OAP15126.1"/>
    <property type="molecule type" value="Genomic_DNA"/>
</dbReference>
<comment type="caution">
    <text evidence="1">The sequence shown here is derived from an EMBL/GenBank/DDBJ whole genome shotgun (WGS) entry which is preliminary data.</text>
</comment>
<reference evidence="2" key="1">
    <citation type="journal article" date="2016" name="Proc. Natl. Acad. Sci. U.S.A.">
        <title>Chromosome-level assembly of Arabidopsis thaliana Ler reveals the extent of translocation and inversion polymorphisms.</title>
        <authorList>
            <person name="Zapata L."/>
            <person name="Ding J."/>
            <person name="Willing E.M."/>
            <person name="Hartwig B."/>
            <person name="Bezdan D."/>
            <person name="Jiao W.B."/>
            <person name="Patel V."/>
            <person name="Velikkakam James G."/>
            <person name="Koornneef M."/>
            <person name="Ossowski S."/>
            <person name="Schneeberger K."/>
        </authorList>
    </citation>
    <scope>NUCLEOTIDE SEQUENCE [LARGE SCALE GENOMIC DNA]</scope>
    <source>
        <strain evidence="2">cv. Landsberg erecta</strain>
    </source>
</reference>
<evidence type="ECO:0000313" key="1">
    <source>
        <dbReference type="EMBL" id="OAP15126.1"/>
    </source>
</evidence>
<proteinExistence type="predicted"/>